<evidence type="ECO:0000259" key="5">
    <source>
        <dbReference type="Pfam" id="PF03446"/>
    </source>
</evidence>
<organism evidence="7 8">
    <name type="scientific">Amycolatopsis pithecellobii</name>
    <dbReference type="NCBI Taxonomy" id="664692"/>
    <lineage>
        <taxon>Bacteria</taxon>
        <taxon>Bacillati</taxon>
        <taxon>Actinomycetota</taxon>
        <taxon>Actinomycetes</taxon>
        <taxon>Pseudonocardiales</taxon>
        <taxon>Pseudonocardiaceae</taxon>
        <taxon>Amycolatopsis</taxon>
    </lineage>
</organism>
<dbReference type="InterPro" id="IPR006115">
    <property type="entry name" value="6PGDH_NADP-bd"/>
</dbReference>
<dbReference type="SUPFAM" id="SSF48179">
    <property type="entry name" value="6-phosphogluconate dehydrogenase C-terminal domain-like"/>
    <property type="match status" value="1"/>
</dbReference>
<keyword evidence="8" id="KW-1185">Reference proteome</keyword>
<evidence type="ECO:0000256" key="3">
    <source>
        <dbReference type="ARBA" id="ARBA00023027"/>
    </source>
</evidence>
<dbReference type="GO" id="GO:0016491">
    <property type="term" value="F:oxidoreductase activity"/>
    <property type="evidence" value="ECO:0007669"/>
    <property type="project" value="UniProtKB-KW"/>
</dbReference>
<evidence type="ECO:0000256" key="1">
    <source>
        <dbReference type="ARBA" id="ARBA00009080"/>
    </source>
</evidence>
<reference evidence="7 8" key="1">
    <citation type="submission" date="2019-11" db="EMBL/GenBank/DDBJ databases">
        <title>Draft genome of Amycolatopsis RM579.</title>
        <authorList>
            <person name="Duangmal K."/>
            <person name="Mingma R."/>
        </authorList>
    </citation>
    <scope>NUCLEOTIDE SEQUENCE [LARGE SCALE GENOMIC DNA]</scope>
    <source>
        <strain evidence="7 8">RM579</strain>
    </source>
</reference>
<dbReference type="RefSeq" id="WP_154758249.1">
    <property type="nucleotide sequence ID" value="NZ_WMBA01000029.1"/>
</dbReference>
<dbReference type="GO" id="GO:0050661">
    <property type="term" value="F:NADP binding"/>
    <property type="evidence" value="ECO:0007669"/>
    <property type="project" value="InterPro"/>
</dbReference>
<dbReference type="OrthoDB" id="9135493at2"/>
<dbReference type="Gene3D" id="1.10.1040.10">
    <property type="entry name" value="N-(1-d-carboxylethyl)-l-norvaline Dehydrogenase, domain 2"/>
    <property type="match status" value="1"/>
</dbReference>
<gene>
    <name evidence="7" type="ORF">GKO32_19165</name>
</gene>
<evidence type="ECO:0000256" key="2">
    <source>
        <dbReference type="ARBA" id="ARBA00023002"/>
    </source>
</evidence>
<name>A0A6N7Z5R1_9PSEU</name>
<keyword evidence="3" id="KW-0520">NAD</keyword>
<feature type="domain" description="3-hydroxyisobutyrate dehydrogenase-like NAD-binding" evidence="6">
    <location>
        <begin position="163"/>
        <end position="277"/>
    </location>
</feature>
<evidence type="ECO:0000256" key="4">
    <source>
        <dbReference type="PIRSR" id="PIRSR000103-1"/>
    </source>
</evidence>
<dbReference type="Pfam" id="PF03446">
    <property type="entry name" value="NAD_binding_2"/>
    <property type="match status" value="1"/>
</dbReference>
<feature type="domain" description="6-phosphogluconate dehydrogenase NADP-binding" evidence="5">
    <location>
        <begin position="2"/>
        <end position="160"/>
    </location>
</feature>
<dbReference type="AlphaFoldDB" id="A0A6N7Z5R1"/>
<dbReference type="InterPro" id="IPR029154">
    <property type="entry name" value="HIBADH-like_NADP-bd"/>
</dbReference>
<dbReference type="GO" id="GO:0051287">
    <property type="term" value="F:NAD binding"/>
    <property type="evidence" value="ECO:0007669"/>
    <property type="project" value="InterPro"/>
</dbReference>
<sequence>MIGLVGLGNIGSAMARRLVSATGSLTVWNRSAKKAAPLAELGAFVAESPEAVFDSCDVIGICVTSHVASGEIARRMFARTSVPRRRRVLVDLSTGSPEAAADLAREADAHGIGWVDSPVSGGTAAAAEGKLTLFMGGAAADIEAAAPLLDALSARKTLVGGPGAGQAMKLCNQMIVASNIMAIAETISAARRTGIPVASLPDALFGGFADSPPLRILGPRMVKRDHEPRFGAVGLMEKDLLLARAMMLKAGAWTPSLDNCIELCARIDGSADISSLVEVFDSTHRKDE</sequence>
<accession>A0A6N7Z5R1</accession>
<dbReference type="InterPro" id="IPR036291">
    <property type="entry name" value="NAD(P)-bd_dom_sf"/>
</dbReference>
<evidence type="ECO:0000313" key="7">
    <source>
        <dbReference type="EMBL" id="MTD56081.1"/>
    </source>
</evidence>
<feature type="active site" evidence="4">
    <location>
        <position position="169"/>
    </location>
</feature>
<dbReference type="PANTHER" id="PTHR43060:SF15">
    <property type="entry name" value="3-HYDROXYISOBUTYRATE DEHYDROGENASE-LIKE 1, MITOCHONDRIAL-RELATED"/>
    <property type="match status" value="1"/>
</dbReference>
<dbReference type="Gene3D" id="3.40.50.720">
    <property type="entry name" value="NAD(P)-binding Rossmann-like Domain"/>
    <property type="match status" value="1"/>
</dbReference>
<dbReference type="InterPro" id="IPR015815">
    <property type="entry name" value="HIBADH-related"/>
</dbReference>
<evidence type="ECO:0000313" key="8">
    <source>
        <dbReference type="Proteomes" id="UP000440096"/>
    </source>
</evidence>
<comment type="similarity">
    <text evidence="1">Belongs to the HIBADH-related family.</text>
</comment>
<dbReference type="Proteomes" id="UP000440096">
    <property type="component" value="Unassembled WGS sequence"/>
</dbReference>
<comment type="caution">
    <text evidence="7">The sequence shown here is derived from an EMBL/GenBank/DDBJ whole genome shotgun (WGS) entry which is preliminary data.</text>
</comment>
<dbReference type="EMBL" id="WMBA01000029">
    <property type="protein sequence ID" value="MTD56081.1"/>
    <property type="molecule type" value="Genomic_DNA"/>
</dbReference>
<dbReference type="InterPro" id="IPR013328">
    <property type="entry name" value="6PGD_dom2"/>
</dbReference>
<dbReference type="PIRSF" id="PIRSF000103">
    <property type="entry name" value="HIBADH"/>
    <property type="match status" value="1"/>
</dbReference>
<proteinExistence type="inferred from homology"/>
<evidence type="ECO:0000259" key="6">
    <source>
        <dbReference type="Pfam" id="PF14833"/>
    </source>
</evidence>
<dbReference type="InterPro" id="IPR008927">
    <property type="entry name" value="6-PGluconate_DH-like_C_sf"/>
</dbReference>
<protein>
    <submittedName>
        <fullName evidence="7">NAD-binding protein</fullName>
    </submittedName>
</protein>
<dbReference type="SUPFAM" id="SSF51735">
    <property type="entry name" value="NAD(P)-binding Rossmann-fold domains"/>
    <property type="match status" value="1"/>
</dbReference>
<keyword evidence="2" id="KW-0560">Oxidoreductase</keyword>
<dbReference type="PANTHER" id="PTHR43060">
    <property type="entry name" value="3-HYDROXYISOBUTYRATE DEHYDROGENASE-LIKE 1, MITOCHONDRIAL-RELATED"/>
    <property type="match status" value="1"/>
</dbReference>
<dbReference type="Pfam" id="PF14833">
    <property type="entry name" value="NAD_binding_11"/>
    <property type="match status" value="1"/>
</dbReference>